<dbReference type="PROSITE" id="PS51191">
    <property type="entry name" value="FEMABX"/>
    <property type="match status" value="1"/>
</dbReference>
<protein>
    <submittedName>
        <fullName evidence="7">Aminoacyltransferase</fullName>
    </submittedName>
</protein>
<evidence type="ECO:0000256" key="1">
    <source>
        <dbReference type="ARBA" id="ARBA00009943"/>
    </source>
</evidence>
<comment type="similarity">
    <text evidence="1">Belongs to the FemABX family.</text>
</comment>
<dbReference type="InterPro" id="IPR003447">
    <property type="entry name" value="FEMABX"/>
</dbReference>
<gene>
    <name evidence="7" type="ORF">M0M57_00205</name>
</gene>
<organism evidence="7 8">
    <name type="scientific">Flavobacterium azooxidireducens</name>
    <dbReference type="NCBI Taxonomy" id="1871076"/>
    <lineage>
        <taxon>Bacteria</taxon>
        <taxon>Pseudomonadati</taxon>
        <taxon>Bacteroidota</taxon>
        <taxon>Flavobacteriia</taxon>
        <taxon>Flavobacteriales</taxon>
        <taxon>Flavobacteriaceae</taxon>
        <taxon>Flavobacterium</taxon>
    </lineage>
</organism>
<dbReference type="SUPFAM" id="SSF55729">
    <property type="entry name" value="Acyl-CoA N-acyltransferases (Nat)"/>
    <property type="match status" value="1"/>
</dbReference>
<keyword evidence="2" id="KW-0808">Transferase</keyword>
<dbReference type="Proteomes" id="UP000830583">
    <property type="component" value="Chromosome"/>
</dbReference>
<evidence type="ECO:0000313" key="8">
    <source>
        <dbReference type="Proteomes" id="UP000830583"/>
    </source>
</evidence>
<dbReference type="InterPro" id="IPR016181">
    <property type="entry name" value="Acyl_CoA_acyltransferase"/>
</dbReference>
<dbReference type="Gene3D" id="3.40.630.30">
    <property type="match status" value="1"/>
</dbReference>
<dbReference type="PANTHER" id="PTHR36174:SF1">
    <property type="entry name" value="LIPID II:GLYCINE GLYCYLTRANSFERASE"/>
    <property type="match status" value="1"/>
</dbReference>
<dbReference type="EMBL" id="CP096205">
    <property type="protein sequence ID" value="UPQ79279.1"/>
    <property type="molecule type" value="Genomic_DNA"/>
</dbReference>
<evidence type="ECO:0000256" key="2">
    <source>
        <dbReference type="ARBA" id="ARBA00022679"/>
    </source>
</evidence>
<evidence type="ECO:0000313" key="7">
    <source>
        <dbReference type="EMBL" id="UPQ79279.1"/>
    </source>
</evidence>
<keyword evidence="4" id="KW-0573">Peptidoglycan synthesis</keyword>
<dbReference type="InterPro" id="IPR050644">
    <property type="entry name" value="PG_Glycine_Bridge_Synth"/>
</dbReference>
<evidence type="ECO:0000256" key="3">
    <source>
        <dbReference type="ARBA" id="ARBA00022960"/>
    </source>
</evidence>
<evidence type="ECO:0000256" key="5">
    <source>
        <dbReference type="ARBA" id="ARBA00023315"/>
    </source>
</evidence>
<name>A0ABY4KF01_9FLAO</name>
<dbReference type="PANTHER" id="PTHR36174">
    <property type="entry name" value="LIPID II:GLYCINE GLYCYLTRANSFERASE"/>
    <property type="match status" value="1"/>
</dbReference>
<keyword evidence="5" id="KW-0012">Acyltransferase</keyword>
<evidence type="ECO:0000256" key="6">
    <source>
        <dbReference type="ARBA" id="ARBA00023316"/>
    </source>
</evidence>
<keyword evidence="8" id="KW-1185">Reference proteome</keyword>
<dbReference type="RefSeq" id="WP_248434282.1">
    <property type="nucleotide sequence ID" value="NZ_CP096205.1"/>
</dbReference>
<sequence length="348" mass="40871">MKNKIKFQEIEIGSKEWDRVVKSSLFYDFYQTELYHSLEVSENEKAILLHGEYNSQTISLPVIIRKIQNSEYFDVTSVYGYCGPISSHDFTQLLDEFVQLYQTELINFFKRNNIISVFSRLHPLMNQVSFFLNFGKVLGINKTVAIDLKEPVDIQRQGYSRAYKNQINKLARKGYTTRFLELDEIDEFISIYYETMDRVEAKEYYYFKKNYFLKFLLNNDFDSKIIIAENELGEITSGAIFTITNKIMQYHLGGTKNKFLVDTPIKIVMDHARLYGSELQLDYLHLGGGVGGSDEDSLFRFKSGFSKDFFQFSVWNLITNEEKYNDLVQQNGVKLEDFPNFFPLYRAR</sequence>
<keyword evidence="6" id="KW-0961">Cell wall biogenesis/degradation</keyword>
<proteinExistence type="inferred from homology"/>
<reference evidence="7" key="1">
    <citation type="submission" date="2022-04" db="EMBL/GenBank/DDBJ databases">
        <title>Consumption of N2O by Flavobacterium azooxidireducens sp. nov. isolated from Decomposing Leaf Litter of Phragmites australis (Cav.).</title>
        <authorList>
            <person name="Behrendt U."/>
            <person name="Spanner T."/>
            <person name="Augustin J."/>
            <person name="Horn M.A."/>
            <person name="Kolb S."/>
            <person name="Ulrich A."/>
        </authorList>
    </citation>
    <scope>NUCLEOTIDE SEQUENCE</scope>
    <source>
        <strain evidence="7">IGB 4-14</strain>
    </source>
</reference>
<keyword evidence="3" id="KW-0133">Cell shape</keyword>
<evidence type="ECO:0000256" key="4">
    <source>
        <dbReference type="ARBA" id="ARBA00022984"/>
    </source>
</evidence>
<accession>A0ABY4KF01</accession>